<proteinExistence type="predicted"/>
<evidence type="ECO:0000313" key="4">
    <source>
        <dbReference type="Proteomes" id="UP000254765"/>
    </source>
</evidence>
<keyword evidence="1" id="KW-0472">Membrane</keyword>
<feature type="transmembrane region" description="Helical" evidence="1">
    <location>
        <begin position="34"/>
        <end position="53"/>
    </location>
</feature>
<feature type="transmembrane region" description="Helical" evidence="1">
    <location>
        <begin position="98"/>
        <end position="116"/>
    </location>
</feature>
<evidence type="ECO:0000256" key="1">
    <source>
        <dbReference type="SAM" id="Phobius"/>
    </source>
</evidence>
<protein>
    <submittedName>
        <fullName evidence="3">Potassium efflux system KefA</fullName>
    </submittedName>
</protein>
<sequence>MVTALAATPLILLGLMFAGYFYTTLRLASRWIDSLYLFFLWNIVYLTALRGLSVAARRLAYRRALARRQNVAKEGAEGGEPVVEEPPLALDQINQQSLRLTTLVLFAIFASAFYAICRIW</sequence>
<organism evidence="3 4">
    <name type="scientific">Serratia marcescens</name>
    <dbReference type="NCBI Taxonomy" id="615"/>
    <lineage>
        <taxon>Bacteria</taxon>
        <taxon>Pseudomonadati</taxon>
        <taxon>Pseudomonadota</taxon>
        <taxon>Gammaproteobacteria</taxon>
        <taxon>Enterobacterales</taxon>
        <taxon>Yersiniaceae</taxon>
        <taxon>Serratia</taxon>
    </lineage>
</organism>
<dbReference type="AlphaFoldDB" id="A0A380ANC4"/>
<reference evidence="3 4" key="1">
    <citation type="submission" date="2018-06" db="EMBL/GenBank/DDBJ databases">
        <authorList>
            <consortium name="Pathogen Informatics"/>
            <person name="Doyle S."/>
        </authorList>
    </citation>
    <scope>NUCLEOTIDE SEQUENCE [LARGE SCALE GENOMIC DNA]</scope>
    <source>
        <strain evidence="3 4">NCTC10211</strain>
    </source>
</reference>
<gene>
    <name evidence="3" type="primary">kefA_6</name>
    <name evidence="3" type="ORF">NCTC10211_05480</name>
</gene>
<keyword evidence="1" id="KW-0812">Transmembrane</keyword>
<dbReference type="Pfam" id="PF12794">
    <property type="entry name" value="MscS_TM"/>
    <property type="match status" value="1"/>
</dbReference>
<accession>A0A380ANC4</accession>
<name>A0A380ANC4_SERMA</name>
<keyword evidence="1" id="KW-1133">Transmembrane helix</keyword>
<feature type="domain" description="Mechanosensitive ion channel inner membrane" evidence="2">
    <location>
        <begin position="2"/>
        <end position="116"/>
    </location>
</feature>
<dbReference type="EMBL" id="UGYK01000002">
    <property type="protein sequence ID" value="SUI84209.1"/>
    <property type="molecule type" value="Genomic_DNA"/>
</dbReference>
<dbReference type="Proteomes" id="UP000254765">
    <property type="component" value="Unassembled WGS sequence"/>
</dbReference>
<dbReference type="InterPro" id="IPR025692">
    <property type="entry name" value="MscS_IM_dom1"/>
</dbReference>
<evidence type="ECO:0000259" key="2">
    <source>
        <dbReference type="Pfam" id="PF12794"/>
    </source>
</evidence>
<evidence type="ECO:0000313" key="3">
    <source>
        <dbReference type="EMBL" id="SUI84209.1"/>
    </source>
</evidence>